<proteinExistence type="predicted"/>
<protein>
    <submittedName>
        <fullName evidence="1">Uncharacterized protein</fullName>
    </submittedName>
</protein>
<reference evidence="2" key="1">
    <citation type="journal article" date="2011" name="Science">
        <title>The plant cell wall-decomposing machinery underlies the functional diversity of forest fungi.</title>
        <authorList>
            <person name="Eastwood D.C."/>
            <person name="Floudas D."/>
            <person name="Binder M."/>
            <person name="Majcherczyk A."/>
            <person name="Schneider P."/>
            <person name="Aerts A."/>
            <person name="Asiegbu F.O."/>
            <person name="Baker S.E."/>
            <person name="Barry K."/>
            <person name="Bendiksby M."/>
            <person name="Blumentritt M."/>
            <person name="Coutinho P.M."/>
            <person name="Cullen D."/>
            <person name="de Vries R.P."/>
            <person name="Gathman A."/>
            <person name="Goodell B."/>
            <person name="Henrissat B."/>
            <person name="Ihrmark K."/>
            <person name="Kauserud H."/>
            <person name="Kohler A."/>
            <person name="LaButti K."/>
            <person name="Lapidus A."/>
            <person name="Lavin J.L."/>
            <person name="Lee Y.-H."/>
            <person name="Lindquist E."/>
            <person name="Lilly W."/>
            <person name="Lucas S."/>
            <person name="Morin E."/>
            <person name="Murat C."/>
            <person name="Oguiza J.A."/>
            <person name="Park J."/>
            <person name="Pisabarro A.G."/>
            <person name="Riley R."/>
            <person name="Rosling A."/>
            <person name="Salamov A."/>
            <person name="Schmidt O."/>
            <person name="Schmutz J."/>
            <person name="Skrede I."/>
            <person name="Stenlid J."/>
            <person name="Wiebenga A."/>
            <person name="Xie X."/>
            <person name="Kuees U."/>
            <person name="Hibbett D.S."/>
            <person name="Hoffmeister D."/>
            <person name="Hoegberg N."/>
            <person name="Martin F."/>
            <person name="Grigoriev I.V."/>
            <person name="Watkinson S.C."/>
        </authorList>
    </citation>
    <scope>NUCLEOTIDE SEQUENCE [LARGE SCALE GENOMIC DNA]</scope>
    <source>
        <strain evidence="2">strain S7.3</strain>
    </source>
</reference>
<dbReference type="InParanoid" id="F8PI20"/>
<name>F8PI20_SERL3</name>
<gene>
    <name evidence="1" type="ORF">SERLA73DRAFT_44873</name>
</gene>
<dbReference type="EMBL" id="GL945474">
    <property type="protein sequence ID" value="EGO04598.1"/>
    <property type="molecule type" value="Genomic_DNA"/>
</dbReference>
<dbReference type="AlphaFoldDB" id="F8PI20"/>
<dbReference type="HOGENOM" id="CLU_2559697_0_0_1"/>
<sequence length="82" mass="9835">MTNTLCSCHANPLVHHGQHFGQTIHALCNVQTLLMNRIVWLRELTHQNEKDLKFELVVSSPHWKTWIIHMFFTREQQEFHVF</sequence>
<dbReference type="Proteomes" id="UP000008063">
    <property type="component" value="Unassembled WGS sequence"/>
</dbReference>
<evidence type="ECO:0000313" key="1">
    <source>
        <dbReference type="EMBL" id="EGO04598.1"/>
    </source>
</evidence>
<accession>F8PI20</accession>
<dbReference type="OrthoDB" id="2671666at2759"/>
<evidence type="ECO:0000313" key="2">
    <source>
        <dbReference type="Proteomes" id="UP000008063"/>
    </source>
</evidence>
<organism evidence="2">
    <name type="scientific">Serpula lacrymans var. lacrymans (strain S7.3)</name>
    <name type="common">Dry rot fungus</name>
    <dbReference type="NCBI Taxonomy" id="936435"/>
    <lineage>
        <taxon>Eukaryota</taxon>
        <taxon>Fungi</taxon>
        <taxon>Dikarya</taxon>
        <taxon>Basidiomycota</taxon>
        <taxon>Agaricomycotina</taxon>
        <taxon>Agaricomycetes</taxon>
        <taxon>Agaricomycetidae</taxon>
        <taxon>Boletales</taxon>
        <taxon>Coniophorineae</taxon>
        <taxon>Serpulaceae</taxon>
        <taxon>Serpula</taxon>
    </lineage>
</organism>
<dbReference type="STRING" id="936435.F8PI20"/>
<keyword evidence="2" id="KW-1185">Reference proteome</keyword>